<name>A0A6M8UVA4_9GAMM</name>
<dbReference type="Proteomes" id="UP000505325">
    <property type="component" value="Chromosome"/>
</dbReference>
<protein>
    <submittedName>
        <fullName evidence="1">Uncharacterized protein</fullName>
    </submittedName>
</protein>
<keyword evidence="2" id="KW-1185">Reference proteome</keyword>
<dbReference type="AlphaFoldDB" id="A0A6M8UVA4"/>
<sequence>MADHKLPWNFYPQLNEERLSTIAEELLTVLDQTYEQLSTPYDDNYTRGTCTFGRQRQMLLALCMSGKHKWLNLKHAGMDITFEIDAIPVRFFADDPESPKKPGFYRRNEVDQLFEPELEIPTLHRFVVEKPEFEGEGARVHFIGYNMLDEIVSKWTYGDERLAILHSTDDTPPEAVKIELDDIRPSVPEKKEKNGDNE</sequence>
<accession>A0A6M8UVA4</accession>
<proteinExistence type="predicted"/>
<dbReference type="RefSeq" id="WP_173635857.1">
    <property type="nucleotide sequence ID" value="NZ_CP054212.1"/>
</dbReference>
<organism evidence="1 2">
    <name type="scientific">Paramixta manurensis</name>
    <dbReference type="NCBI Taxonomy" id="2740817"/>
    <lineage>
        <taxon>Bacteria</taxon>
        <taxon>Pseudomonadati</taxon>
        <taxon>Pseudomonadota</taxon>
        <taxon>Gammaproteobacteria</taxon>
        <taxon>Enterobacterales</taxon>
        <taxon>Erwiniaceae</taxon>
        <taxon>Paramixta</taxon>
    </lineage>
</organism>
<dbReference type="EMBL" id="CP054212">
    <property type="protein sequence ID" value="QKJ89033.1"/>
    <property type="molecule type" value="Genomic_DNA"/>
</dbReference>
<reference evidence="1 2" key="1">
    <citation type="submission" date="2020-06" db="EMBL/GenBank/DDBJ databases">
        <title>Genome sequence of Paramixta manurensis strain PD-1.</title>
        <authorList>
            <person name="Lee C.W."/>
            <person name="Kim J."/>
        </authorList>
    </citation>
    <scope>NUCLEOTIDE SEQUENCE [LARGE SCALE GENOMIC DNA]</scope>
    <source>
        <strain evidence="1 2">PD-1</strain>
    </source>
</reference>
<dbReference type="KEGG" id="pmak:PMPD1_4128"/>
<evidence type="ECO:0000313" key="1">
    <source>
        <dbReference type="EMBL" id="QKJ89033.1"/>
    </source>
</evidence>
<gene>
    <name evidence="1" type="ORF">PMPD1_4128</name>
</gene>
<evidence type="ECO:0000313" key="2">
    <source>
        <dbReference type="Proteomes" id="UP000505325"/>
    </source>
</evidence>